<evidence type="ECO:0000256" key="1">
    <source>
        <dbReference type="ARBA" id="ARBA00004123"/>
    </source>
</evidence>
<comment type="caution">
    <text evidence="11">The sequence shown here is derived from an EMBL/GenBank/DDBJ whole genome shotgun (WGS) entry which is preliminary data.</text>
</comment>
<dbReference type="Pfam" id="PF00447">
    <property type="entry name" value="HSF_DNA-bind"/>
    <property type="match status" value="1"/>
</dbReference>
<feature type="compositionally biased region" description="Acidic residues" evidence="9">
    <location>
        <begin position="43"/>
        <end position="52"/>
    </location>
</feature>
<dbReference type="PROSITE" id="PS00434">
    <property type="entry name" value="HSF_DOMAIN"/>
    <property type="match status" value="1"/>
</dbReference>
<dbReference type="FunFam" id="1.10.10.10:FF:000057">
    <property type="entry name" value="Heat shock transcription factor 1"/>
    <property type="match status" value="1"/>
</dbReference>
<name>A0AAN7FYD9_QUERU</name>
<organism evidence="11 12">
    <name type="scientific">Quercus rubra</name>
    <name type="common">Northern red oak</name>
    <name type="synonym">Quercus borealis</name>
    <dbReference type="NCBI Taxonomy" id="3512"/>
    <lineage>
        <taxon>Eukaryota</taxon>
        <taxon>Viridiplantae</taxon>
        <taxon>Streptophyta</taxon>
        <taxon>Embryophyta</taxon>
        <taxon>Tracheophyta</taxon>
        <taxon>Spermatophyta</taxon>
        <taxon>Magnoliopsida</taxon>
        <taxon>eudicotyledons</taxon>
        <taxon>Gunneridae</taxon>
        <taxon>Pentapetalae</taxon>
        <taxon>rosids</taxon>
        <taxon>fabids</taxon>
        <taxon>Fagales</taxon>
        <taxon>Fagaceae</taxon>
        <taxon>Quercus</taxon>
    </lineage>
</organism>
<evidence type="ECO:0000256" key="4">
    <source>
        <dbReference type="ARBA" id="ARBA00023016"/>
    </source>
</evidence>
<evidence type="ECO:0000313" key="11">
    <source>
        <dbReference type="EMBL" id="KAK4602610.1"/>
    </source>
</evidence>
<dbReference type="GO" id="GO:0005634">
    <property type="term" value="C:nucleus"/>
    <property type="evidence" value="ECO:0007669"/>
    <property type="project" value="UniProtKB-SubCell"/>
</dbReference>
<dbReference type="GO" id="GO:0003700">
    <property type="term" value="F:DNA-binding transcription factor activity"/>
    <property type="evidence" value="ECO:0007669"/>
    <property type="project" value="InterPro"/>
</dbReference>
<evidence type="ECO:0000256" key="3">
    <source>
        <dbReference type="ARBA" id="ARBA00023015"/>
    </source>
</evidence>
<dbReference type="AlphaFoldDB" id="A0AAN7FYD9"/>
<keyword evidence="7" id="KW-0539">Nucleus</keyword>
<keyword evidence="3" id="KW-0805">Transcription regulation</keyword>
<gene>
    <name evidence="11" type="ORF">RGQ29_011580</name>
</gene>
<feature type="region of interest" description="Disordered" evidence="9">
    <location>
        <begin position="40"/>
        <end position="132"/>
    </location>
</feature>
<sequence length="467" mass="53213">MATEIDDCYGGGGGYTILSFPEPIEEIETTMKEPVVTVKVEQGEEEEEEEEKEQTTPLHRIPADSREVVVPEELLNDTAPPTLTLAKETEAINIKEEEEEEEDDEEEEEEDIEYSAPKPIEGLNEQGPPPFLKKIFDMVEDPDTDTVVSWSETRDSFIVWDEHVFAEDLLPRYFKHKNFSSFIRQLNTYGFKKIDTNMWKFANEEFQSGKRHLLKNIKRRNRLNKQEHGVVSLILRKPGVETELESLRKDQNVLQVEILKLRQQQEDSHNQLTAVENRIRYAECRQQQMLMFLTKVTENPNFAHQLIQKRKLKRELNGGEISKRRRLLATQGHESLLEATDTSLGVNGRNEVQGDSVTVLTDTLQEGVDTFPLQTSFPAPMDDVLCSPLQDQKVNVMPGTSTTPEMSSVYNVMSEKLMGDNSIVDEDFTMNDSQFYSELEDLIAKSPDWGGFVSGLVEPAGCVGSMT</sequence>
<dbReference type="PANTHER" id="PTHR10015">
    <property type="entry name" value="HEAT SHOCK TRANSCRIPTION FACTOR"/>
    <property type="match status" value="1"/>
</dbReference>
<dbReference type="Proteomes" id="UP001324115">
    <property type="component" value="Unassembled WGS sequence"/>
</dbReference>
<accession>A0AAN7FYD9</accession>
<proteinExistence type="inferred from homology"/>
<keyword evidence="5" id="KW-0238">DNA-binding</keyword>
<dbReference type="GO" id="GO:0034605">
    <property type="term" value="P:cellular response to heat"/>
    <property type="evidence" value="ECO:0007669"/>
    <property type="project" value="TreeGrafter"/>
</dbReference>
<feature type="compositionally biased region" description="Acidic residues" evidence="9">
    <location>
        <begin position="96"/>
        <end position="113"/>
    </location>
</feature>
<dbReference type="GO" id="GO:0006357">
    <property type="term" value="P:regulation of transcription by RNA polymerase II"/>
    <property type="evidence" value="ECO:0007669"/>
    <property type="project" value="TreeGrafter"/>
</dbReference>
<evidence type="ECO:0000256" key="2">
    <source>
        <dbReference type="ARBA" id="ARBA00022553"/>
    </source>
</evidence>
<dbReference type="EMBL" id="JAXUIC010000002">
    <property type="protein sequence ID" value="KAK4602610.1"/>
    <property type="molecule type" value="Genomic_DNA"/>
</dbReference>
<dbReference type="SMART" id="SM00415">
    <property type="entry name" value="HSF"/>
    <property type="match status" value="1"/>
</dbReference>
<comment type="similarity">
    <text evidence="8">Belongs to the HSF family. Class A subfamily.</text>
</comment>
<feature type="domain" description="HSF-type DNA-binding" evidence="10">
    <location>
        <begin position="170"/>
        <end position="194"/>
    </location>
</feature>
<evidence type="ECO:0000256" key="7">
    <source>
        <dbReference type="ARBA" id="ARBA00023242"/>
    </source>
</evidence>
<evidence type="ECO:0000259" key="10">
    <source>
        <dbReference type="PROSITE" id="PS00434"/>
    </source>
</evidence>
<evidence type="ECO:0000256" key="5">
    <source>
        <dbReference type="ARBA" id="ARBA00023125"/>
    </source>
</evidence>
<keyword evidence="2" id="KW-0597">Phosphoprotein</keyword>
<evidence type="ECO:0000256" key="6">
    <source>
        <dbReference type="ARBA" id="ARBA00023163"/>
    </source>
</evidence>
<keyword evidence="6" id="KW-0804">Transcription</keyword>
<dbReference type="InterPro" id="IPR036390">
    <property type="entry name" value="WH_DNA-bd_sf"/>
</dbReference>
<dbReference type="SUPFAM" id="SSF46785">
    <property type="entry name" value="Winged helix' DNA-binding domain"/>
    <property type="match status" value="1"/>
</dbReference>
<keyword evidence="4" id="KW-0346">Stress response</keyword>
<dbReference type="InterPro" id="IPR036388">
    <property type="entry name" value="WH-like_DNA-bd_sf"/>
</dbReference>
<dbReference type="PRINTS" id="PR00056">
    <property type="entry name" value="HSFDOMAIN"/>
</dbReference>
<evidence type="ECO:0000256" key="8">
    <source>
        <dbReference type="ARBA" id="ARBA00061350"/>
    </source>
</evidence>
<evidence type="ECO:0000256" key="9">
    <source>
        <dbReference type="SAM" id="MobiDB-lite"/>
    </source>
</evidence>
<dbReference type="PANTHER" id="PTHR10015:SF298">
    <property type="entry name" value="HEAT STRESS TRANSCRIPTION FACTOR A-9"/>
    <property type="match status" value="1"/>
</dbReference>
<comment type="subcellular location">
    <subcellularLocation>
        <location evidence="1">Nucleus</location>
    </subcellularLocation>
</comment>
<dbReference type="Gene3D" id="1.10.10.10">
    <property type="entry name" value="Winged helix-like DNA-binding domain superfamily/Winged helix DNA-binding domain"/>
    <property type="match status" value="1"/>
</dbReference>
<protein>
    <recommendedName>
        <fullName evidence="10">HSF-type DNA-binding domain-containing protein</fullName>
    </recommendedName>
</protein>
<keyword evidence="12" id="KW-1185">Reference proteome</keyword>
<dbReference type="GO" id="GO:0000978">
    <property type="term" value="F:RNA polymerase II cis-regulatory region sequence-specific DNA binding"/>
    <property type="evidence" value="ECO:0007669"/>
    <property type="project" value="TreeGrafter"/>
</dbReference>
<dbReference type="InterPro" id="IPR000232">
    <property type="entry name" value="HSF_DNA-bd"/>
</dbReference>
<reference evidence="11 12" key="1">
    <citation type="journal article" date="2023" name="G3 (Bethesda)">
        <title>A haplotype-resolved chromosome-scale genome for Quercus rubra L. provides insights into the genetics of adaptive traits for red oak species.</title>
        <authorList>
            <person name="Kapoor B."/>
            <person name="Jenkins J."/>
            <person name="Schmutz J."/>
            <person name="Zhebentyayeva T."/>
            <person name="Kuelheim C."/>
            <person name="Coggeshall M."/>
            <person name="Heim C."/>
            <person name="Lasky J.R."/>
            <person name="Leites L."/>
            <person name="Islam-Faridi N."/>
            <person name="Romero-Severson J."/>
            <person name="DeLeo V.L."/>
            <person name="Lucas S.M."/>
            <person name="Lazic D."/>
            <person name="Gailing O."/>
            <person name="Carlson J."/>
            <person name="Staton M."/>
        </authorList>
    </citation>
    <scope>NUCLEOTIDE SEQUENCE [LARGE SCALE GENOMIC DNA]</scope>
    <source>
        <strain evidence="11">Pseudo-F2</strain>
    </source>
</reference>
<evidence type="ECO:0000313" key="12">
    <source>
        <dbReference type="Proteomes" id="UP001324115"/>
    </source>
</evidence>